<evidence type="ECO:0000256" key="1">
    <source>
        <dbReference type="ARBA" id="ARBA00000085"/>
    </source>
</evidence>
<dbReference type="CDD" id="cd00156">
    <property type="entry name" value="REC"/>
    <property type="match status" value="1"/>
</dbReference>
<keyword evidence="3 7" id="KW-0597">Phosphoprotein</keyword>
<dbReference type="PANTHER" id="PTHR45339:SF1">
    <property type="entry name" value="HYBRID SIGNAL TRANSDUCTION HISTIDINE KINASE J"/>
    <property type="match status" value="1"/>
</dbReference>
<dbReference type="InterPro" id="IPR001789">
    <property type="entry name" value="Sig_transdc_resp-reg_receiver"/>
</dbReference>
<dbReference type="FunFam" id="3.30.565.10:FF:000010">
    <property type="entry name" value="Sensor histidine kinase RcsC"/>
    <property type="match status" value="1"/>
</dbReference>
<proteinExistence type="predicted"/>
<dbReference type="AlphaFoldDB" id="A0AAP2GLN2"/>
<evidence type="ECO:0000256" key="6">
    <source>
        <dbReference type="ARBA" id="ARBA00023012"/>
    </source>
</evidence>
<dbReference type="GO" id="GO:0000155">
    <property type="term" value="F:phosphorelay sensor kinase activity"/>
    <property type="evidence" value="ECO:0007669"/>
    <property type="project" value="InterPro"/>
</dbReference>
<dbReference type="InterPro" id="IPR029016">
    <property type="entry name" value="GAF-like_dom_sf"/>
</dbReference>
<protein>
    <recommendedName>
        <fullName evidence="2">histidine kinase</fullName>
        <ecNumber evidence="2">2.7.13.3</ecNumber>
    </recommendedName>
</protein>
<dbReference type="Pfam" id="PF00072">
    <property type="entry name" value="Response_reg"/>
    <property type="match status" value="3"/>
</dbReference>
<dbReference type="SUPFAM" id="SSF47384">
    <property type="entry name" value="Homodimeric domain of signal transducing histidine kinase"/>
    <property type="match status" value="1"/>
</dbReference>
<feature type="modified residue" description="4-aspartylphosphate" evidence="7">
    <location>
        <position position="794"/>
    </location>
</feature>
<dbReference type="SMART" id="SM00387">
    <property type="entry name" value="HATPase_c"/>
    <property type="match status" value="1"/>
</dbReference>
<dbReference type="PRINTS" id="PR00344">
    <property type="entry name" value="BCTRLSENSOR"/>
</dbReference>
<dbReference type="EC" id="2.7.13.3" evidence="2"/>
<dbReference type="Gene3D" id="3.30.450.40">
    <property type="match status" value="1"/>
</dbReference>
<keyword evidence="13" id="KW-1185">Reference proteome</keyword>
<evidence type="ECO:0000259" key="11">
    <source>
        <dbReference type="PROSITE" id="PS50110"/>
    </source>
</evidence>
<keyword evidence="9" id="KW-0812">Transmembrane</keyword>
<dbReference type="SUPFAM" id="SSF55874">
    <property type="entry name" value="ATPase domain of HSP90 chaperone/DNA topoisomerase II/histidine kinase"/>
    <property type="match status" value="1"/>
</dbReference>
<keyword evidence="9" id="KW-0472">Membrane</keyword>
<feature type="domain" description="Response regulatory" evidence="11">
    <location>
        <begin position="745"/>
        <end position="858"/>
    </location>
</feature>
<dbReference type="Pfam" id="PF02518">
    <property type="entry name" value="HATPase_c"/>
    <property type="match status" value="1"/>
</dbReference>
<keyword evidence="5" id="KW-0418">Kinase</keyword>
<dbReference type="Pfam" id="PF05227">
    <property type="entry name" value="CHASE3"/>
    <property type="match status" value="1"/>
</dbReference>
<feature type="transmembrane region" description="Helical" evidence="9">
    <location>
        <begin position="180"/>
        <end position="202"/>
    </location>
</feature>
<accession>A0AAP2GLN2</accession>
<feature type="domain" description="Response regulatory" evidence="11">
    <location>
        <begin position="867"/>
        <end position="983"/>
    </location>
</feature>
<dbReference type="InterPro" id="IPR007891">
    <property type="entry name" value="CHASE3"/>
</dbReference>
<gene>
    <name evidence="12" type="ORF">KK078_27400</name>
</gene>
<dbReference type="InterPro" id="IPR003594">
    <property type="entry name" value="HATPase_dom"/>
</dbReference>
<dbReference type="Pfam" id="PF00512">
    <property type="entry name" value="HisKA"/>
    <property type="match status" value="1"/>
</dbReference>
<dbReference type="Pfam" id="PF13185">
    <property type="entry name" value="GAF_2"/>
    <property type="match status" value="1"/>
</dbReference>
<keyword evidence="6" id="KW-0902">Two-component regulatory system</keyword>
<organism evidence="12 13">
    <name type="scientific">Dawidia soli</name>
    <dbReference type="NCBI Taxonomy" id="2782352"/>
    <lineage>
        <taxon>Bacteria</taxon>
        <taxon>Pseudomonadati</taxon>
        <taxon>Bacteroidota</taxon>
        <taxon>Cytophagia</taxon>
        <taxon>Cytophagales</taxon>
        <taxon>Chryseotaleaceae</taxon>
        <taxon>Dawidia</taxon>
    </lineage>
</organism>
<dbReference type="PROSITE" id="PS50109">
    <property type="entry name" value="HIS_KIN"/>
    <property type="match status" value="1"/>
</dbReference>
<evidence type="ECO:0000313" key="12">
    <source>
        <dbReference type="EMBL" id="MBT1690323.1"/>
    </source>
</evidence>
<dbReference type="SMART" id="SM00388">
    <property type="entry name" value="HisKA"/>
    <property type="match status" value="1"/>
</dbReference>
<dbReference type="EMBL" id="JAHESC010000062">
    <property type="protein sequence ID" value="MBT1690323.1"/>
    <property type="molecule type" value="Genomic_DNA"/>
</dbReference>
<dbReference type="Gene3D" id="3.30.565.10">
    <property type="entry name" value="Histidine kinase-like ATPase, C-terminal domain"/>
    <property type="match status" value="1"/>
</dbReference>
<dbReference type="InterPro" id="IPR003661">
    <property type="entry name" value="HisK_dim/P_dom"/>
</dbReference>
<dbReference type="PROSITE" id="PS50110">
    <property type="entry name" value="RESPONSE_REGULATORY"/>
    <property type="match status" value="3"/>
</dbReference>
<feature type="transmembrane region" description="Helical" evidence="9">
    <location>
        <begin position="9"/>
        <end position="28"/>
    </location>
</feature>
<keyword evidence="8" id="KW-0175">Coiled coil</keyword>
<comment type="catalytic activity">
    <reaction evidence="1">
        <text>ATP + protein L-histidine = ADP + protein N-phospho-L-histidine.</text>
        <dbReference type="EC" id="2.7.13.3"/>
    </reaction>
</comment>
<sequence length="1132" mass="127010">MKLTLDKKILGGFIFCCSILLIVAVVSFRNGEQLVVTNQWVNHTHEVLYEAEQVMLWSTEAETGARGFILTGKDDYLMPFTEARLQLPMHLTKAILLTQDNPLQNENISRLEKLSQEHVRILEKYIEGKRAGENSAENLAKGESRRMINEIRAVVRAVRTIEQNLLEQRKQDSDRDSQRFNYLLMTLLATIITVLIIVYGIIMRNIRALRRAEVEMAEKNWALTGTGALTESMQGNLTIELLANAVIQHLSTFLKAQMGVLYVADESQSSLHQRGAYAIGKTAPTAVAFGEGVVGQVAASRQEVVLTGVPAEYFTLNAAFGTMMPKYIVGVPVLFEQRVIGVVVLGTADNFTAVQRQYLTLATTAIGIAIESSLARAKTNELLEETQRQAEELEAQQEELRQANEALHAKTQLLEQSEVELRAQQQELQQINVEVEEKANLLGEQKEKLEQAKSEIERKAHEVEVSSRYKSEFLANMSHELRTPLNSILILSQLLAENKHKRLAEKDIEFARNIHTSGASLLTLINEILDLSKIEAGKMELDIEPVPVPSITDTITALFTEIARNKDVSFLVIIDPSLQQGTITTDRQRVEQILRNLLSNAFKFTPKNGTVTLSIQAEKNEIVFRVADTGIGIPRDKQEIIFQAFQQVDGSTKRKYGGTGLGLSISRELAYVLGGNIRLESEEDKGSTFIVSLPLTFNKTLSVATGKDISVKSKEPVAAKIPTTLDLSDATPDDDRNQLVEGDRVVLIVEDDDKFSKVLLGFIRERGYKGIIATQGNTGISFARTYKPMAILLDISLPVMDGYEVLRQIKNDPALRHIPVQIISAYDKKREGMLLGAFDYMHKPVSVEDLHKAFERIENFTSKKLKKLLIVEDNVQQNNAIRELIGNGDVKSYSAYRGNEAYDMLERESFDCIIVDLGLPDMTGFDLMEKIRANDRLNKIPIVVYTGRDLKKEDTQRLGKLADTVVLKTANSQERLLDETILFLHRIEAKLPPDKQDIIRRLHRTDEVLKDKTILLVDDDIRNIYSLANALEDENVQCLTAENGRQALEVLQANPSIDLVLMDIMMPEMDGYEATLAIRKIPEFQKLPIIALTAKAMKGDKEKCLAVGMSDYISKPVDVPQLLSLMRVWLYK</sequence>
<name>A0AAP2GLN2_9BACT</name>
<dbReference type="SUPFAM" id="SSF55781">
    <property type="entry name" value="GAF domain-like"/>
    <property type="match status" value="1"/>
</dbReference>
<evidence type="ECO:0000256" key="5">
    <source>
        <dbReference type="ARBA" id="ARBA00022777"/>
    </source>
</evidence>
<dbReference type="InterPro" id="IPR036890">
    <property type="entry name" value="HATPase_C_sf"/>
</dbReference>
<dbReference type="SMART" id="SM00448">
    <property type="entry name" value="REC"/>
    <property type="match status" value="3"/>
</dbReference>
<evidence type="ECO:0000256" key="8">
    <source>
        <dbReference type="SAM" id="Coils"/>
    </source>
</evidence>
<dbReference type="Proteomes" id="UP001319180">
    <property type="component" value="Unassembled WGS sequence"/>
</dbReference>
<dbReference type="PANTHER" id="PTHR45339">
    <property type="entry name" value="HYBRID SIGNAL TRANSDUCTION HISTIDINE KINASE J"/>
    <property type="match status" value="1"/>
</dbReference>
<feature type="modified residue" description="4-aspartylphosphate" evidence="7">
    <location>
        <position position="916"/>
    </location>
</feature>
<reference evidence="12 13" key="1">
    <citation type="submission" date="2021-05" db="EMBL/GenBank/DDBJ databases">
        <title>A Polyphasic approach of four new species of the genus Ohtaekwangia: Ohtaekwangia histidinii sp. nov., Ohtaekwangia cretensis sp. nov., Ohtaekwangia indiensis sp. nov., Ohtaekwangia reichenbachii sp. nov. from diverse environment.</title>
        <authorList>
            <person name="Octaviana S."/>
        </authorList>
    </citation>
    <scope>NUCLEOTIDE SEQUENCE [LARGE SCALE GENOMIC DNA]</scope>
    <source>
        <strain evidence="12 13">PWU37</strain>
    </source>
</reference>
<evidence type="ECO:0000256" key="9">
    <source>
        <dbReference type="SAM" id="Phobius"/>
    </source>
</evidence>
<dbReference type="InterPro" id="IPR005467">
    <property type="entry name" value="His_kinase_dom"/>
</dbReference>
<dbReference type="InterPro" id="IPR003018">
    <property type="entry name" value="GAF"/>
</dbReference>
<comment type="caution">
    <text evidence="12">The sequence shown here is derived from an EMBL/GenBank/DDBJ whole genome shotgun (WGS) entry which is preliminary data.</text>
</comment>
<feature type="modified residue" description="4-aspartylphosphate" evidence="7">
    <location>
        <position position="1063"/>
    </location>
</feature>
<dbReference type="InterPro" id="IPR011006">
    <property type="entry name" value="CheY-like_superfamily"/>
</dbReference>
<feature type="coiled-coil region" evidence="8">
    <location>
        <begin position="376"/>
        <end position="466"/>
    </location>
</feature>
<evidence type="ECO:0000256" key="3">
    <source>
        <dbReference type="ARBA" id="ARBA00022553"/>
    </source>
</evidence>
<dbReference type="Gene3D" id="3.40.50.2300">
    <property type="match status" value="3"/>
</dbReference>
<keyword evidence="9" id="KW-1133">Transmembrane helix</keyword>
<feature type="domain" description="Histidine kinase" evidence="10">
    <location>
        <begin position="476"/>
        <end position="697"/>
    </location>
</feature>
<dbReference type="CDD" id="cd17546">
    <property type="entry name" value="REC_hyHK_CKI1_RcsC-like"/>
    <property type="match status" value="1"/>
</dbReference>
<evidence type="ECO:0000259" key="10">
    <source>
        <dbReference type="PROSITE" id="PS50109"/>
    </source>
</evidence>
<dbReference type="CDD" id="cd16922">
    <property type="entry name" value="HATPase_EvgS-ArcB-TorS-like"/>
    <property type="match status" value="1"/>
</dbReference>
<dbReference type="CDD" id="cd19410">
    <property type="entry name" value="HK9-like_sensor"/>
    <property type="match status" value="1"/>
</dbReference>
<dbReference type="SUPFAM" id="SSF52172">
    <property type="entry name" value="CheY-like"/>
    <property type="match status" value="3"/>
</dbReference>
<feature type="domain" description="Response regulatory" evidence="11">
    <location>
        <begin position="1013"/>
        <end position="1130"/>
    </location>
</feature>
<dbReference type="InterPro" id="IPR004358">
    <property type="entry name" value="Sig_transdc_His_kin-like_C"/>
</dbReference>
<dbReference type="InterPro" id="IPR036097">
    <property type="entry name" value="HisK_dim/P_sf"/>
</dbReference>
<evidence type="ECO:0000256" key="4">
    <source>
        <dbReference type="ARBA" id="ARBA00022679"/>
    </source>
</evidence>
<evidence type="ECO:0000256" key="7">
    <source>
        <dbReference type="PROSITE-ProRule" id="PRU00169"/>
    </source>
</evidence>
<dbReference type="RefSeq" id="WP_254093541.1">
    <property type="nucleotide sequence ID" value="NZ_JAHESC010000062.1"/>
</dbReference>
<evidence type="ECO:0000313" key="13">
    <source>
        <dbReference type="Proteomes" id="UP001319180"/>
    </source>
</evidence>
<dbReference type="Gene3D" id="1.10.287.130">
    <property type="match status" value="1"/>
</dbReference>
<dbReference type="SMART" id="SM00065">
    <property type="entry name" value="GAF"/>
    <property type="match status" value="1"/>
</dbReference>
<dbReference type="CDD" id="cd00082">
    <property type="entry name" value="HisKA"/>
    <property type="match status" value="1"/>
</dbReference>
<keyword evidence="4" id="KW-0808">Transferase</keyword>
<evidence type="ECO:0000256" key="2">
    <source>
        <dbReference type="ARBA" id="ARBA00012438"/>
    </source>
</evidence>